<sequence>CFRFCWSSQVCWVTGATYSTDYLEEYLSRRLPALRRQSVLPSMIVTLNFGITSLNADYVSGSFWTTKITYALRTSSPNYCFHLDSDQAGSFLLPPFPGPRHKRTLSTLQRKYLDIELTPEITKLIQTAPKKSPEQLRLQQPGLRIPLPLAT</sequence>
<dbReference type="Proteomes" id="UP001482620">
    <property type="component" value="Unassembled WGS sequence"/>
</dbReference>
<protein>
    <submittedName>
        <fullName evidence="1">Uncharacterized protein</fullName>
    </submittedName>
</protein>
<reference evidence="1 2" key="1">
    <citation type="submission" date="2021-06" db="EMBL/GenBank/DDBJ databases">
        <authorList>
            <person name="Palmer J.M."/>
        </authorList>
    </citation>
    <scope>NUCLEOTIDE SEQUENCE [LARGE SCALE GENOMIC DNA]</scope>
    <source>
        <strain evidence="2">if_2019</strain>
        <tissue evidence="1">Muscle</tissue>
    </source>
</reference>
<organism evidence="1 2">
    <name type="scientific">Ilyodon furcidens</name>
    <name type="common">goldbreast splitfin</name>
    <dbReference type="NCBI Taxonomy" id="33524"/>
    <lineage>
        <taxon>Eukaryota</taxon>
        <taxon>Metazoa</taxon>
        <taxon>Chordata</taxon>
        <taxon>Craniata</taxon>
        <taxon>Vertebrata</taxon>
        <taxon>Euteleostomi</taxon>
        <taxon>Actinopterygii</taxon>
        <taxon>Neopterygii</taxon>
        <taxon>Teleostei</taxon>
        <taxon>Neoteleostei</taxon>
        <taxon>Acanthomorphata</taxon>
        <taxon>Ovalentaria</taxon>
        <taxon>Atherinomorphae</taxon>
        <taxon>Cyprinodontiformes</taxon>
        <taxon>Goodeidae</taxon>
        <taxon>Ilyodon</taxon>
    </lineage>
</organism>
<evidence type="ECO:0000313" key="2">
    <source>
        <dbReference type="Proteomes" id="UP001482620"/>
    </source>
</evidence>
<feature type="non-terminal residue" evidence="1">
    <location>
        <position position="1"/>
    </location>
</feature>
<proteinExistence type="predicted"/>
<evidence type="ECO:0000313" key="1">
    <source>
        <dbReference type="EMBL" id="MEQ2253656.1"/>
    </source>
</evidence>
<gene>
    <name evidence="1" type="ORF">ILYODFUR_034563</name>
</gene>
<keyword evidence="2" id="KW-1185">Reference proteome</keyword>
<name>A0ABV0VB17_9TELE</name>
<comment type="caution">
    <text evidence="1">The sequence shown here is derived from an EMBL/GenBank/DDBJ whole genome shotgun (WGS) entry which is preliminary data.</text>
</comment>
<dbReference type="EMBL" id="JAHRIQ010098952">
    <property type="protein sequence ID" value="MEQ2253656.1"/>
    <property type="molecule type" value="Genomic_DNA"/>
</dbReference>
<accession>A0ABV0VB17</accession>